<dbReference type="EMBL" id="WQRF01000002">
    <property type="protein sequence ID" value="MVS99429.1"/>
    <property type="molecule type" value="Genomic_DNA"/>
</dbReference>
<evidence type="ECO:0000256" key="3">
    <source>
        <dbReference type="ARBA" id="ARBA00023251"/>
    </source>
</evidence>
<dbReference type="Pfam" id="PF00903">
    <property type="entry name" value="Glyoxalase"/>
    <property type="match status" value="1"/>
</dbReference>
<comment type="caution">
    <text evidence="5">The sequence shown here is derived from an EMBL/GenBank/DDBJ whole genome shotgun (WGS) entry which is preliminary data.</text>
</comment>
<keyword evidence="3" id="KW-0046">Antibiotic resistance</keyword>
<feature type="domain" description="VOC" evidence="4">
    <location>
        <begin position="1"/>
        <end position="130"/>
    </location>
</feature>
<dbReference type="InterPro" id="IPR004360">
    <property type="entry name" value="Glyas_Fos-R_dOase_dom"/>
</dbReference>
<dbReference type="InterPro" id="IPR037523">
    <property type="entry name" value="VOC_core"/>
</dbReference>
<name>A0A7X3FRI6_9HYPH</name>
<dbReference type="RefSeq" id="WP_116587370.1">
    <property type="nucleotide sequence ID" value="NZ_JAVKFR010000006.1"/>
</dbReference>
<dbReference type="GO" id="GO:0046677">
    <property type="term" value="P:response to antibiotic"/>
    <property type="evidence" value="ECO:0007669"/>
    <property type="project" value="UniProtKB-KW"/>
</dbReference>
<dbReference type="InterPro" id="IPR029068">
    <property type="entry name" value="Glyas_Bleomycin-R_OHBP_Dase"/>
</dbReference>
<dbReference type="SUPFAM" id="SSF54593">
    <property type="entry name" value="Glyoxalase/Bleomycin resistance protein/Dihydroxybiphenyl dioxygenase"/>
    <property type="match status" value="1"/>
</dbReference>
<dbReference type="AlphaFoldDB" id="A0A7X3FRI6"/>
<dbReference type="CDD" id="cd08349">
    <property type="entry name" value="BLMA_like"/>
    <property type="match status" value="1"/>
</dbReference>
<reference evidence="5 6" key="1">
    <citation type="submission" date="2019-12" db="EMBL/GenBank/DDBJ databases">
        <title>Devosia maris sp. nov., isolated from the deep seawater.</title>
        <authorList>
            <person name="Liu Y."/>
        </authorList>
    </citation>
    <scope>NUCLEOTIDE SEQUENCE [LARGE SCALE GENOMIC DNA]</scope>
    <source>
        <strain evidence="5 6">L53-10-65</strain>
    </source>
</reference>
<organism evidence="5 6">
    <name type="scientific">Devosia marina</name>
    <dbReference type="NCBI Taxonomy" id="2683198"/>
    <lineage>
        <taxon>Bacteria</taxon>
        <taxon>Pseudomonadati</taxon>
        <taxon>Pseudomonadota</taxon>
        <taxon>Alphaproteobacteria</taxon>
        <taxon>Hyphomicrobiales</taxon>
        <taxon>Devosiaceae</taxon>
        <taxon>Devosia</taxon>
    </lineage>
</organism>
<dbReference type="Proteomes" id="UP000438106">
    <property type="component" value="Unassembled WGS sequence"/>
</dbReference>
<evidence type="ECO:0000313" key="5">
    <source>
        <dbReference type="EMBL" id="MVS99429.1"/>
    </source>
</evidence>
<proteinExistence type="inferred from homology"/>
<evidence type="ECO:0000256" key="2">
    <source>
        <dbReference type="ARBA" id="ARBA00021572"/>
    </source>
</evidence>
<sequence>MPALVPELSVSDIAASRRFYCDVLGFAVRYERPEEGFAYLAFGPAELMLDQIGEGRDWITGPLVPPLGRGVNFQIEVTEIDPICTRIEAAGIDLFQPIETRTYRTARDQVTQRQFCVQDPDGYLLRFCERV</sequence>
<evidence type="ECO:0000256" key="1">
    <source>
        <dbReference type="ARBA" id="ARBA00011051"/>
    </source>
</evidence>
<dbReference type="Gene3D" id="3.10.180.10">
    <property type="entry name" value="2,3-Dihydroxybiphenyl 1,2-Dioxygenase, domain 1"/>
    <property type="match status" value="1"/>
</dbReference>
<evidence type="ECO:0000259" key="4">
    <source>
        <dbReference type="PROSITE" id="PS51819"/>
    </source>
</evidence>
<protein>
    <recommendedName>
        <fullName evidence="2">Bleomycin resistance protein</fullName>
    </recommendedName>
</protein>
<dbReference type="PROSITE" id="PS51819">
    <property type="entry name" value="VOC"/>
    <property type="match status" value="1"/>
</dbReference>
<dbReference type="InterPro" id="IPR000335">
    <property type="entry name" value="Bleomycin-R"/>
</dbReference>
<accession>A0A7X3FRI6</accession>
<keyword evidence="6" id="KW-1185">Reference proteome</keyword>
<gene>
    <name evidence="5" type="ORF">GO014_10385</name>
</gene>
<comment type="similarity">
    <text evidence="1">Belongs to the bleomycin resistance protein family.</text>
</comment>
<evidence type="ECO:0000313" key="6">
    <source>
        <dbReference type="Proteomes" id="UP000438106"/>
    </source>
</evidence>